<gene>
    <name evidence="1" type="ORF">BJ138DRAFT_1010033</name>
</gene>
<reference evidence="1" key="1">
    <citation type="journal article" date="2021" name="New Phytol.">
        <title>Evolutionary innovations through gain and loss of genes in the ectomycorrhizal Boletales.</title>
        <authorList>
            <person name="Wu G."/>
            <person name="Miyauchi S."/>
            <person name="Morin E."/>
            <person name="Kuo A."/>
            <person name="Drula E."/>
            <person name="Varga T."/>
            <person name="Kohler A."/>
            <person name="Feng B."/>
            <person name="Cao Y."/>
            <person name="Lipzen A."/>
            <person name="Daum C."/>
            <person name="Hundley H."/>
            <person name="Pangilinan J."/>
            <person name="Johnson J."/>
            <person name="Barry K."/>
            <person name="LaButti K."/>
            <person name="Ng V."/>
            <person name="Ahrendt S."/>
            <person name="Min B."/>
            <person name="Choi I.G."/>
            <person name="Park H."/>
            <person name="Plett J.M."/>
            <person name="Magnuson J."/>
            <person name="Spatafora J.W."/>
            <person name="Nagy L.G."/>
            <person name="Henrissat B."/>
            <person name="Grigoriev I.V."/>
            <person name="Yang Z.L."/>
            <person name="Xu J."/>
            <person name="Martin F.M."/>
        </authorList>
    </citation>
    <scope>NUCLEOTIDE SEQUENCE</scope>
    <source>
        <strain evidence="1">ATCC 28755</strain>
    </source>
</reference>
<organism evidence="1 2">
    <name type="scientific">Hygrophoropsis aurantiaca</name>
    <dbReference type="NCBI Taxonomy" id="72124"/>
    <lineage>
        <taxon>Eukaryota</taxon>
        <taxon>Fungi</taxon>
        <taxon>Dikarya</taxon>
        <taxon>Basidiomycota</taxon>
        <taxon>Agaricomycotina</taxon>
        <taxon>Agaricomycetes</taxon>
        <taxon>Agaricomycetidae</taxon>
        <taxon>Boletales</taxon>
        <taxon>Coniophorineae</taxon>
        <taxon>Hygrophoropsidaceae</taxon>
        <taxon>Hygrophoropsis</taxon>
    </lineage>
</organism>
<name>A0ACB8A9V6_9AGAM</name>
<keyword evidence="2" id="KW-1185">Reference proteome</keyword>
<dbReference type="Proteomes" id="UP000790377">
    <property type="component" value="Unassembled WGS sequence"/>
</dbReference>
<sequence>MASSTTETERSWNEVNALNAKVLKAKIIPKLRAAIGVELSTIPVFVVHQEMLHLALAGNLLVSLDEGPDLYSDIQYIPNYAHDPSPTILNTKIPLILERCQKTNLERFILIEAPYQDLPQKAKDDEEHADMMDERLMAMYMQGEDPEALNTYKSIGLFYDELEEDIKKCEHVIFENESLQFSPTEFFSGQMIRVVDQKSAHEALKIIIDQGEGSVGVDQAHYQMFLDLYMKPMGWTCWPVPTKPTTSAYKSNPLARELALASNAAFCYLLITIQKIWKVSDPILRRSLMSSTHAIMVDVMNPLADFMVQCKWTEDHNTGPPFEYYKTKAGEELADLTAKAKEETDADKKAEIVAKIPGKTDEAARELQKGIVDHLQKITDDNFEKRIDKAGETQLQAIVFSTNRIPWPSKVAHTS</sequence>
<evidence type="ECO:0000313" key="2">
    <source>
        <dbReference type="Proteomes" id="UP000790377"/>
    </source>
</evidence>
<proteinExistence type="predicted"/>
<evidence type="ECO:0000313" key="1">
    <source>
        <dbReference type="EMBL" id="KAH7909847.1"/>
    </source>
</evidence>
<protein>
    <submittedName>
        <fullName evidence="1">Ferritin-like-domain-containing protein</fullName>
    </submittedName>
</protein>
<accession>A0ACB8A9V6</accession>
<dbReference type="EMBL" id="MU267739">
    <property type="protein sequence ID" value="KAH7909847.1"/>
    <property type="molecule type" value="Genomic_DNA"/>
</dbReference>
<comment type="caution">
    <text evidence="1">The sequence shown here is derived from an EMBL/GenBank/DDBJ whole genome shotgun (WGS) entry which is preliminary data.</text>
</comment>